<protein>
    <submittedName>
        <fullName evidence="1">Uncharacterized protein</fullName>
    </submittedName>
</protein>
<evidence type="ECO:0000313" key="1">
    <source>
        <dbReference type="EMBL" id="KKL59809.1"/>
    </source>
</evidence>
<accession>A0A0F9DDU7</accession>
<comment type="caution">
    <text evidence="1">The sequence shown here is derived from an EMBL/GenBank/DDBJ whole genome shotgun (WGS) entry which is preliminary data.</text>
</comment>
<sequence length="166" mass="18199">MYTGDGFKSLFTLASFSDIADTSFIYRCLMMIPAFRKIAHATVSFSVFPVILHRIPSKVFQIIVCSIVIIMAGNQSLRARTDECFQNQNVNHFFRLQSGFIQCGSQVAGPILARLELSPSLCLSVFGSGASAIDIRIDFLKTTPYGAVGADTITGVSFNGFVMNHR</sequence>
<gene>
    <name evidence="1" type="ORF">LCGC14_2211600</name>
</gene>
<name>A0A0F9DDU7_9ZZZZ</name>
<organism evidence="1">
    <name type="scientific">marine sediment metagenome</name>
    <dbReference type="NCBI Taxonomy" id="412755"/>
    <lineage>
        <taxon>unclassified sequences</taxon>
        <taxon>metagenomes</taxon>
        <taxon>ecological metagenomes</taxon>
    </lineage>
</organism>
<dbReference type="AlphaFoldDB" id="A0A0F9DDU7"/>
<dbReference type="EMBL" id="LAZR01029360">
    <property type="protein sequence ID" value="KKL59809.1"/>
    <property type="molecule type" value="Genomic_DNA"/>
</dbReference>
<proteinExistence type="predicted"/>
<reference evidence="1" key="1">
    <citation type="journal article" date="2015" name="Nature">
        <title>Complex archaea that bridge the gap between prokaryotes and eukaryotes.</title>
        <authorList>
            <person name="Spang A."/>
            <person name="Saw J.H."/>
            <person name="Jorgensen S.L."/>
            <person name="Zaremba-Niedzwiedzka K."/>
            <person name="Martijn J."/>
            <person name="Lind A.E."/>
            <person name="van Eijk R."/>
            <person name="Schleper C."/>
            <person name="Guy L."/>
            <person name="Ettema T.J."/>
        </authorList>
    </citation>
    <scope>NUCLEOTIDE SEQUENCE</scope>
</reference>